<evidence type="ECO:0000313" key="7">
    <source>
        <dbReference type="Proteomes" id="UP000177197"/>
    </source>
</evidence>
<evidence type="ECO:0000313" key="6">
    <source>
        <dbReference type="EMBL" id="OGD39633.1"/>
    </source>
</evidence>
<dbReference type="Proteomes" id="UP000177197">
    <property type="component" value="Unassembled WGS sequence"/>
</dbReference>
<dbReference type="GO" id="GO:0006412">
    <property type="term" value="P:translation"/>
    <property type="evidence" value="ECO:0007669"/>
    <property type="project" value="UniProtKB-UniRule"/>
</dbReference>
<dbReference type="HAMAP" id="MF_00291_B">
    <property type="entry name" value="Ribosomal_uS2_B"/>
    <property type="match status" value="1"/>
</dbReference>
<dbReference type="Gene3D" id="3.40.50.10490">
    <property type="entry name" value="Glucose-6-phosphate isomerase like protein, domain 1"/>
    <property type="match status" value="1"/>
</dbReference>
<evidence type="ECO:0000256" key="5">
    <source>
        <dbReference type="HAMAP-Rule" id="MF_00291"/>
    </source>
</evidence>
<dbReference type="InterPro" id="IPR001865">
    <property type="entry name" value="Ribosomal_uS2"/>
</dbReference>
<comment type="caution">
    <text evidence="6">The sequence shown here is derived from an EMBL/GenBank/DDBJ whole genome shotgun (WGS) entry which is preliminary data.</text>
</comment>
<dbReference type="InterPro" id="IPR005706">
    <property type="entry name" value="Ribosomal_uS2_bac/mit/plastid"/>
</dbReference>
<keyword evidence="2 5" id="KW-0689">Ribosomal protein</keyword>
<dbReference type="SUPFAM" id="SSF52313">
    <property type="entry name" value="Ribosomal protein S2"/>
    <property type="match status" value="1"/>
</dbReference>
<dbReference type="CDD" id="cd01425">
    <property type="entry name" value="RPS2"/>
    <property type="match status" value="1"/>
</dbReference>
<dbReference type="GO" id="GO:0003735">
    <property type="term" value="F:structural constituent of ribosome"/>
    <property type="evidence" value="ECO:0007669"/>
    <property type="project" value="InterPro"/>
</dbReference>
<dbReference type="NCBIfam" id="TIGR01011">
    <property type="entry name" value="rpsB_bact"/>
    <property type="match status" value="1"/>
</dbReference>
<dbReference type="PANTHER" id="PTHR12534">
    <property type="entry name" value="30S RIBOSOMAL PROTEIN S2 PROKARYOTIC AND ORGANELLAR"/>
    <property type="match status" value="1"/>
</dbReference>
<evidence type="ECO:0000256" key="2">
    <source>
        <dbReference type="ARBA" id="ARBA00022980"/>
    </source>
</evidence>
<accession>A0A1F5C9W3</accession>
<dbReference type="EMBL" id="MEYV01000022">
    <property type="protein sequence ID" value="OGD39633.1"/>
    <property type="molecule type" value="Genomic_DNA"/>
</dbReference>
<reference evidence="6 7" key="1">
    <citation type="journal article" date="2016" name="Nat. Commun.">
        <title>Thousands of microbial genomes shed light on interconnected biogeochemical processes in an aquifer system.</title>
        <authorList>
            <person name="Anantharaman K."/>
            <person name="Brown C.T."/>
            <person name="Hug L.A."/>
            <person name="Sharon I."/>
            <person name="Castelle C.J."/>
            <person name="Probst A.J."/>
            <person name="Thomas B.C."/>
            <person name="Singh A."/>
            <person name="Wilkins M.J."/>
            <person name="Karaoz U."/>
            <person name="Brodie E.L."/>
            <person name="Williams K.H."/>
            <person name="Hubbard S.S."/>
            <person name="Banfield J.F."/>
        </authorList>
    </citation>
    <scope>NUCLEOTIDE SEQUENCE [LARGE SCALE GENOMIC DNA]</scope>
</reference>
<sequence>MSVSNNLKNISVQIEEMTKVGLYLGHQKSQANPKMQPFVWTSKNGFQIIDLEASARLLEKAIKFLIDVKAKGGVILLVGTGVVAQDAVKNMAEALGMPHVTERWLGGTITNWPTISKRIAYLKDLEIKKAGGDFSKYTKYEALKLEEKMAKLEKSLGGLKSLIRLPDAVWTTSSKADHIAIVEARRKNIPVVGLVNTSGDPTEFDYPIPGNDSSRGAVSYVLEKVKDALAAVKVQEAVKAE</sequence>
<keyword evidence="3 5" id="KW-0687">Ribonucleoprotein</keyword>
<evidence type="ECO:0000256" key="4">
    <source>
        <dbReference type="ARBA" id="ARBA00035256"/>
    </source>
</evidence>
<name>A0A1F5C9W3_9BACT</name>
<dbReference type="PANTHER" id="PTHR12534:SF0">
    <property type="entry name" value="SMALL RIBOSOMAL SUBUNIT PROTEIN US2M"/>
    <property type="match status" value="1"/>
</dbReference>
<protein>
    <recommendedName>
        <fullName evidence="4 5">Small ribosomal subunit protein uS2</fullName>
    </recommendedName>
</protein>
<proteinExistence type="inferred from homology"/>
<dbReference type="InterPro" id="IPR023591">
    <property type="entry name" value="Ribosomal_uS2_flav_dom_sf"/>
</dbReference>
<dbReference type="FunFam" id="1.10.287.610:FF:000001">
    <property type="entry name" value="30S ribosomal protein S2"/>
    <property type="match status" value="1"/>
</dbReference>
<dbReference type="PRINTS" id="PR00395">
    <property type="entry name" value="RIBOSOMALS2"/>
</dbReference>
<evidence type="ECO:0000256" key="3">
    <source>
        <dbReference type="ARBA" id="ARBA00023274"/>
    </source>
</evidence>
<dbReference type="Gene3D" id="1.10.287.610">
    <property type="entry name" value="Helix hairpin bin"/>
    <property type="match status" value="1"/>
</dbReference>
<evidence type="ECO:0000256" key="1">
    <source>
        <dbReference type="ARBA" id="ARBA00006242"/>
    </source>
</evidence>
<dbReference type="GO" id="GO:0015935">
    <property type="term" value="C:small ribosomal subunit"/>
    <property type="evidence" value="ECO:0007669"/>
    <property type="project" value="InterPro"/>
</dbReference>
<organism evidence="6 7">
    <name type="scientific">Candidatus Azambacteria bacterium RIFCSPLOWO2_02_FULL_44_14</name>
    <dbReference type="NCBI Taxonomy" id="1797306"/>
    <lineage>
        <taxon>Bacteria</taxon>
        <taxon>Candidatus Azamiibacteriota</taxon>
    </lineage>
</organism>
<gene>
    <name evidence="5" type="primary">rpsB</name>
    <name evidence="6" type="ORF">A3I30_04020</name>
</gene>
<dbReference type="Pfam" id="PF00318">
    <property type="entry name" value="Ribosomal_S2"/>
    <property type="match status" value="1"/>
</dbReference>
<comment type="similarity">
    <text evidence="1 5">Belongs to the universal ribosomal protein uS2 family.</text>
</comment>
<dbReference type="AlphaFoldDB" id="A0A1F5C9W3"/>